<accession>A0A0M7A4C6</accession>
<dbReference type="AlphaFoldDB" id="A0A0M7A4C6"/>
<dbReference type="STRING" id="388408.LAX5112_02057"/>
<keyword evidence="3" id="KW-1185">Reference proteome</keyword>
<proteinExistence type="predicted"/>
<protein>
    <submittedName>
        <fullName evidence="2">Uncharacterized protein</fullName>
    </submittedName>
</protein>
<evidence type="ECO:0000256" key="1">
    <source>
        <dbReference type="SAM" id="MobiDB-lite"/>
    </source>
</evidence>
<evidence type="ECO:0000313" key="3">
    <source>
        <dbReference type="Proteomes" id="UP000053235"/>
    </source>
</evidence>
<gene>
    <name evidence="2" type="ORF">LAX5112_02057</name>
</gene>
<organism evidence="2 3">
    <name type="scientific">Roseibium alexandrii</name>
    <dbReference type="NCBI Taxonomy" id="388408"/>
    <lineage>
        <taxon>Bacteria</taxon>
        <taxon>Pseudomonadati</taxon>
        <taxon>Pseudomonadota</taxon>
        <taxon>Alphaproteobacteria</taxon>
        <taxon>Hyphomicrobiales</taxon>
        <taxon>Stappiaceae</taxon>
        <taxon>Roseibium</taxon>
    </lineage>
</organism>
<dbReference type="EMBL" id="CXWD01000007">
    <property type="protein sequence ID" value="CTQ69286.1"/>
    <property type="molecule type" value="Genomic_DNA"/>
</dbReference>
<name>A0A0M7A4C6_9HYPH</name>
<dbReference type="Proteomes" id="UP000053235">
    <property type="component" value="Unassembled WGS sequence"/>
</dbReference>
<feature type="compositionally biased region" description="Polar residues" evidence="1">
    <location>
        <begin position="1"/>
        <end position="11"/>
    </location>
</feature>
<feature type="region of interest" description="Disordered" evidence="1">
    <location>
        <begin position="1"/>
        <end position="35"/>
    </location>
</feature>
<sequence length="110" mass="12256">MRVNPVTSTGRANVRRKRPSVGETESERRPAFSSHVPVPLEPVLERKQDAFAGRYRPNSIFLAHLIATRDGELQARSGRQTEPLTGVNTYRATAALPRQRGAGHVLKTER</sequence>
<evidence type="ECO:0000313" key="2">
    <source>
        <dbReference type="EMBL" id="CTQ69286.1"/>
    </source>
</evidence>
<dbReference type="RefSeq" id="WP_208981282.1">
    <property type="nucleotide sequence ID" value="NZ_CXWD01000007.1"/>
</dbReference>
<reference evidence="3" key="1">
    <citation type="submission" date="2015-07" db="EMBL/GenBank/DDBJ databases">
        <authorList>
            <person name="Rodrigo-Torres Lidia"/>
            <person name="Arahal R.David."/>
        </authorList>
    </citation>
    <scope>NUCLEOTIDE SEQUENCE [LARGE SCALE GENOMIC DNA]</scope>
    <source>
        <strain evidence="3">CECT 5112</strain>
    </source>
</reference>